<dbReference type="Pfam" id="PF13639">
    <property type="entry name" value="zf-RING_2"/>
    <property type="match status" value="1"/>
</dbReference>
<keyword evidence="1" id="KW-0479">Metal-binding</keyword>
<comment type="caution">
    <text evidence="3">The sequence shown here is derived from an EMBL/GenBank/DDBJ whole genome shotgun (WGS) entry which is preliminary data.</text>
</comment>
<dbReference type="InterPro" id="IPR051826">
    <property type="entry name" value="E3_ubiquitin-ligase_domain"/>
</dbReference>
<proteinExistence type="predicted"/>
<dbReference type="EMBL" id="JBEDUW010000005">
    <property type="protein sequence ID" value="KAK9927682.1"/>
    <property type="molecule type" value="Genomic_DNA"/>
</dbReference>
<name>A0AAW1WSR6_RUBAR</name>
<evidence type="ECO:0000259" key="2">
    <source>
        <dbReference type="PROSITE" id="PS50089"/>
    </source>
</evidence>
<organism evidence="3 4">
    <name type="scientific">Rubus argutus</name>
    <name type="common">Southern blackberry</name>
    <dbReference type="NCBI Taxonomy" id="59490"/>
    <lineage>
        <taxon>Eukaryota</taxon>
        <taxon>Viridiplantae</taxon>
        <taxon>Streptophyta</taxon>
        <taxon>Embryophyta</taxon>
        <taxon>Tracheophyta</taxon>
        <taxon>Spermatophyta</taxon>
        <taxon>Magnoliopsida</taxon>
        <taxon>eudicotyledons</taxon>
        <taxon>Gunneridae</taxon>
        <taxon>Pentapetalae</taxon>
        <taxon>rosids</taxon>
        <taxon>fabids</taxon>
        <taxon>Rosales</taxon>
        <taxon>Rosaceae</taxon>
        <taxon>Rosoideae</taxon>
        <taxon>Rosoideae incertae sedis</taxon>
        <taxon>Rubus</taxon>
    </lineage>
</organism>
<dbReference type="InterPro" id="IPR013083">
    <property type="entry name" value="Znf_RING/FYVE/PHD"/>
</dbReference>
<dbReference type="AlphaFoldDB" id="A0AAW1WSR6"/>
<dbReference type="Proteomes" id="UP001457282">
    <property type="component" value="Unassembled WGS sequence"/>
</dbReference>
<gene>
    <name evidence="3" type="ORF">M0R45_024854</name>
</gene>
<keyword evidence="1" id="KW-0863">Zinc-finger</keyword>
<dbReference type="PANTHER" id="PTHR22765">
    <property type="entry name" value="RING FINGER AND PROTEASE ASSOCIATED DOMAIN-CONTAINING"/>
    <property type="match status" value="1"/>
</dbReference>
<keyword evidence="4" id="KW-1185">Reference proteome</keyword>
<feature type="domain" description="RING-type" evidence="2">
    <location>
        <begin position="170"/>
        <end position="211"/>
    </location>
</feature>
<evidence type="ECO:0000256" key="1">
    <source>
        <dbReference type="PROSITE-ProRule" id="PRU00175"/>
    </source>
</evidence>
<dbReference type="GO" id="GO:0006511">
    <property type="term" value="P:ubiquitin-dependent protein catabolic process"/>
    <property type="evidence" value="ECO:0007669"/>
    <property type="project" value="TreeGrafter"/>
</dbReference>
<dbReference type="PROSITE" id="PS50089">
    <property type="entry name" value="ZF_RING_2"/>
    <property type="match status" value="1"/>
</dbReference>
<evidence type="ECO:0000313" key="4">
    <source>
        <dbReference type="Proteomes" id="UP001457282"/>
    </source>
</evidence>
<keyword evidence="1" id="KW-0862">Zinc</keyword>
<reference evidence="3 4" key="1">
    <citation type="journal article" date="2023" name="G3 (Bethesda)">
        <title>A chromosome-length genome assembly and annotation of blackberry (Rubus argutus, cv. 'Hillquist').</title>
        <authorList>
            <person name="Bruna T."/>
            <person name="Aryal R."/>
            <person name="Dudchenko O."/>
            <person name="Sargent D.J."/>
            <person name="Mead D."/>
            <person name="Buti M."/>
            <person name="Cavallini A."/>
            <person name="Hytonen T."/>
            <person name="Andres J."/>
            <person name="Pham M."/>
            <person name="Weisz D."/>
            <person name="Mascagni F."/>
            <person name="Usai G."/>
            <person name="Natali L."/>
            <person name="Bassil N."/>
            <person name="Fernandez G.E."/>
            <person name="Lomsadze A."/>
            <person name="Armour M."/>
            <person name="Olukolu B."/>
            <person name="Poorten T."/>
            <person name="Britton C."/>
            <person name="Davik J."/>
            <person name="Ashrafi H."/>
            <person name="Aiden E.L."/>
            <person name="Borodovsky M."/>
            <person name="Worthington M."/>
        </authorList>
    </citation>
    <scope>NUCLEOTIDE SEQUENCE [LARGE SCALE GENOMIC DNA]</scope>
    <source>
        <strain evidence="3">PI 553951</strain>
    </source>
</reference>
<sequence length="222" mass="25323">MSSSNSKNTIASYFRATMGWLSVDKLTEIPPSNDALNVRIMFCKETQHVFGTREDVCDRFGIHQSVKGITIRPSELCNEDTTSIKQSYSIRMIEDIINAQYPPSERDIHLSRIVDRVVELVQNSMIGSPDDLPPNRVLVVRLFDGIMIVHDTSDKKRVLDFAEATRRGTCSICMDDFQVGRDGSRLPCLHSFHGICIFNWLHINHCCPICRHPVPAERITWF</sequence>
<evidence type="ECO:0000313" key="3">
    <source>
        <dbReference type="EMBL" id="KAK9927682.1"/>
    </source>
</evidence>
<dbReference type="SUPFAM" id="SSF57850">
    <property type="entry name" value="RING/U-box"/>
    <property type="match status" value="1"/>
</dbReference>
<dbReference type="SMART" id="SM00184">
    <property type="entry name" value="RING"/>
    <property type="match status" value="1"/>
</dbReference>
<protein>
    <recommendedName>
        <fullName evidence="2">RING-type domain-containing protein</fullName>
    </recommendedName>
</protein>
<dbReference type="GO" id="GO:0061630">
    <property type="term" value="F:ubiquitin protein ligase activity"/>
    <property type="evidence" value="ECO:0007669"/>
    <property type="project" value="TreeGrafter"/>
</dbReference>
<dbReference type="GO" id="GO:0008270">
    <property type="term" value="F:zinc ion binding"/>
    <property type="evidence" value="ECO:0007669"/>
    <property type="project" value="UniProtKB-KW"/>
</dbReference>
<dbReference type="PANTHER" id="PTHR22765:SF434">
    <property type="entry name" value="GB|AAD18119.1-RELATED"/>
    <property type="match status" value="1"/>
</dbReference>
<accession>A0AAW1WSR6</accession>
<dbReference type="InterPro" id="IPR001841">
    <property type="entry name" value="Znf_RING"/>
</dbReference>
<dbReference type="Gene3D" id="3.30.40.10">
    <property type="entry name" value="Zinc/RING finger domain, C3HC4 (zinc finger)"/>
    <property type="match status" value="1"/>
</dbReference>